<dbReference type="PRINTS" id="PR01171">
    <property type="entry name" value="BCTLIPOCALIN"/>
</dbReference>
<evidence type="ECO:0000313" key="5">
    <source>
        <dbReference type="Proteomes" id="UP000501812"/>
    </source>
</evidence>
<proteinExistence type="inferred from homology"/>
<dbReference type="PANTHER" id="PTHR10612">
    <property type="entry name" value="APOLIPOPROTEIN D"/>
    <property type="match status" value="1"/>
</dbReference>
<evidence type="ECO:0000313" key="4">
    <source>
        <dbReference type="EMBL" id="QJE98221.1"/>
    </source>
</evidence>
<comment type="similarity">
    <text evidence="1 2">Belongs to the calycin superfamily. Lipocalin family.</text>
</comment>
<dbReference type="Gene3D" id="2.40.128.20">
    <property type="match status" value="1"/>
</dbReference>
<dbReference type="AlphaFoldDB" id="A0A858RNP1"/>
<dbReference type="PANTHER" id="PTHR10612:SF34">
    <property type="entry name" value="APOLIPOPROTEIN D"/>
    <property type="match status" value="1"/>
</dbReference>
<dbReference type="CDD" id="cd19438">
    <property type="entry name" value="lipocalin_Blc-like"/>
    <property type="match status" value="1"/>
</dbReference>
<evidence type="ECO:0000259" key="3">
    <source>
        <dbReference type="Pfam" id="PF08212"/>
    </source>
</evidence>
<organism evidence="4 5">
    <name type="scientific">Luteolibacter luteus</name>
    <dbReference type="NCBI Taxonomy" id="2728835"/>
    <lineage>
        <taxon>Bacteria</taxon>
        <taxon>Pseudomonadati</taxon>
        <taxon>Verrucomicrobiota</taxon>
        <taxon>Verrucomicrobiia</taxon>
        <taxon>Verrucomicrobiales</taxon>
        <taxon>Verrucomicrobiaceae</taxon>
        <taxon>Luteolibacter</taxon>
    </lineage>
</organism>
<dbReference type="InterPro" id="IPR022272">
    <property type="entry name" value="Lipocalin_CS"/>
</dbReference>
<feature type="domain" description="Lipocalin/cytosolic fatty-acid binding" evidence="3">
    <location>
        <begin position="4"/>
        <end position="148"/>
    </location>
</feature>
<sequence>MAKVDVSRYVGKWYEIARYPQWFQKDCVSATADYSRNKDGTVKVVNTCIRADGSQRSITGVAKPVDAEANRFQVSFPGNWYSKLIPVPEEGNYWVIDVTPGYQQAIVGTPDRKSLWFLSRSPRVPETVFEKMKSTAKEQGFDPAKLEIDAHAKIGG</sequence>
<dbReference type="InterPro" id="IPR022271">
    <property type="entry name" value="Lipocalin_ApoD"/>
</dbReference>
<dbReference type="PROSITE" id="PS00213">
    <property type="entry name" value="LIPOCALIN"/>
    <property type="match status" value="1"/>
</dbReference>
<dbReference type="RefSeq" id="WP_169456680.1">
    <property type="nucleotide sequence ID" value="NZ_CP051774.1"/>
</dbReference>
<dbReference type="GO" id="GO:0006950">
    <property type="term" value="P:response to stress"/>
    <property type="evidence" value="ECO:0007669"/>
    <property type="project" value="UniProtKB-ARBA"/>
</dbReference>
<dbReference type="EMBL" id="CP051774">
    <property type="protein sequence ID" value="QJE98221.1"/>
    <property type="molecule type" value="Genomic_DNA"/>
</dbReference>
<dbReference type="PIRSF" id="PIRSF036893">
    <property type="entry name" value="Lipocalin_ApoD"/>
    <property type="match status" value="1"/>
</dbReference>
<dbReference type="InterPro" id="IPR002446">
    <property type="entry name" value="Lipocalin_bac"/>
</dbReference>
<dbReference type="Pfam" id="PF08212">
    <property type="entry name" value="Lipocalin_2"/>
    <property type="match status" value="1"/>
</dbReference>
<dbReference type="Proteomes" id="UP000501812">
    <property type="component" value="Chromosome"/>
</dbReference>
<protein>
    <submittedName>
        <fullName evidence="4">Lipocalin family protein</fullName>
    </submittedName>
</protein>
<keyword evidence="5" id="KW-1185">Reference proteome</keyword>
<dbReference type="InterPro" id="IPR047202">
    <property type="entry name" value="Lipocalin_Blc-like_dom"/>
</dbReference>
<gene>
    <name evidence="4" type="ORF">HHL09_21360</name>
</gene>
<name>A0A858RNP1_9BACT</name>
<accession>A0A858RNP1</accession>
<dbReference type="KEGG" id="luo:HHL09_21360"/>
<evidence type="ECO:0000256" key="1">
    <source>
        <dbReference type="ARBA" id="ARBA00006889"/>
    </source>
</evidence>
<dbReference type="SUPFAM" id="SSF50814">
    <property type="entry name" value="Lipocalins"/>
    <property type="match status" value="1"/>
</dbReference>
<evidence type="ECO:0000256" key="2">
    <source>
        <dbReference type="PIRNR" id="PIRNR036893"/>
    </source>
</evidence>
<dbReference type="InterPro" id="IPR012674">
    <property type="entry name" value="Calycin"/>
</dbReference>
<reference evidence="4 5" key="1">
    <citation type="submission" date="2020-04" db="EMBL/GenBank/DDBJ databases">
        <title>Luteolibacter sp. G-1-1-1 isolated from soil.</title>
        <authorList>
            <person name="Dahal R.H."/>
        </authorList>
    </citation>
    <scope>NUCLEOTIDE SEQUENCE [LARGE SCALE GENOMIC DNA]</scope>
    <source>
        <strain evidence="4 5">G-1-1-1</strain>
    </source>
</reference>
<dbReference type="InterPro" id="IPR000566">
    <property type="entry name" value="Lipocln_cytosolic_FA-bd_dom"/>
</dbReference>